<dbReference type="OrthoDB" id="332832at2759"/>
<evidence type="ECO:0000256" key="4">
    <source>
        <dbReference type="ARBA" id="ARBA00023002"/>
    </source>
</evidence>
<dbReference type="SUPFAM" id="SSF51905">
    <property type="entry name" value="FAD/NAD(P)-binding domain"/>
    <property type="match status" value="1"/>
</dbReference>
<dbReference type="VEuPathDB" id="ToxoDB:CSUI_001917"/>
<keyword evidence="4" id="KW-0560">Oxidoreductase</keyword>
<dbReference type="PANTHER" id="PTHR43557:SF2">
    <property type="entry name" value="RIESKE DOMAIN-CONTAINING PROTEIN-RELATED"/>
    <property type="match status" value="1"/>
</dbReference>
<dbReference type="EMBL" id="MIGC01000792">
    <property type="protein sequence ID" value="PHJ24235.1"/>
    <property type="molecule type" value="Genomic_DNA"/>
</dbReference>
<dbReference type="InterPro" id="IPR050446">
    <property type="entry name" value="FAD-oxidoreductase/Apoptosis"/>
</dbReference>
<protein>
    <submittedName>
        <fullName evidence="7">Pyridine nucleotide-disulfide oxidoreductase domain-containing protein</fullName>
    </submittedName>
</protein>
<evidence type="ECO:0000256" key="3">
    <source>
        <dbReference type="ARBA" id="ARBA00022827"/>
    </source>
</evidence>
<proteinExistence type="predicted"/>
<keyword evidence="3" id="KW-0274">FAD</keyword>
<dbReference type="InterPro" id="IPR036188">
    <property type="entry name" value="FAD/NAD-bd_sf"/>
</dbReference>
<feature type="domain" description="FAD/NAD(P)-binding" evidence="6">
    <location>
        <begin position="243"/>
        <end position="584"/>
    </location>
</feature>
<gene>
    <name evidence="7" type="ORF">CSUI_001917</name>
</gene>
<dbReference type="Pfam" id="PF07992">
    <property type="entry name" value="Pyr_redox_2"/>
    <property type="match status" value="1"/>
</dbReference>
<dbReference type="InterPro" id="IPR023753">
    <property type="entry name" value="FAD/NAD-binding_dom"/>
</dbReference>
<accession>A0A2C6LAQ9</accession>
<feature type="compositionally biased region" description="Polar residues" evidence="5">
    <location>
        <begin position="134"/>
        <end position="150"/>
    </location>
</feature>
<evidence type="ECO:0000259" key="6">
    <source>
        <dbReference type="Pfam" id="PF07992"/>
    </source>
</evidence>
<keyword evidence="8" id="KW-1185">Reference proteome</keyword>
<comment type="cofactor">
    <cofactor evidence="1">
        <name>FAD</name>
        <dbReference type="ChEBI" id="CHEBI:57692"/>
    </cofactor>
</comment>
<feature type="region of interest" description="Disordered" evidence="5">
    <location>
        <begin position="86"/>
        <end position="157"/>
    </location>
</feature>
<organism evidence="7 8">
    <name type="scientific">Cystoisospora suis</name>
    <dbReference type="NCBI Taxonomy" id="483139"/>
    <lineage>
        <taxon>Eukaryota</taxon>
        <taxon>Sar</taxon>
        <taxon>Alveolata</taxon>
        <taxon>Apicomplexa</taxon>
        <taxon>Conoidasida</taxon>
        <taxon>Coccidia</taxon>
        <taxon>Eucoccidiorida</taxon>
        <taxon>Eimeriorina</taxon>
        <taxon>Sarcocystidae</taxon>
        <taxon>Cystoisospora</taxon>
    </lineage>
</organism>
<feature type="compositionally biased region" description="Basic and acidic residues" evidence="5">
    <location>
        <begin position="123"/>
        <end position="132"/>
    </location>
</feature>
<dbReference type="Gene3D" id="3.50.50.60">
    <property type="entry name" value="FAD/NAD(P)-binding domain"/>
    <property type="match status" value="2"/>
</dbReference>
<feature type="region of interest" description="Disordered" evidence="5">
    <location>
        <begin position="192"/>
        <end position="212"/>
    </location>
</feature>
<evidence type="ECO:0000256" key="5">
    <source>
        <dbReference type="SAM" id="MobiDB-lite"/>
    </source>
</evidence>
<evidence type="ECO:0000313" key="8">
    <source>
        <dbReference type="Proteomes" id="UP000221165"/>
    </source>
</evidence>
<dbReference type="RefSeq" id="XP_067925908.1">
    <property type="nucleotide sequence ID" value="XM_068062120.1"/>
</dbReference>
<comment type="caution">
    <text evidence="7">The sequence shown here is derived from an EMBL/GenBank/DDBJ whole genome shotgun (WGS) entry which is preliminary data.</text>
</comment>
<keyword evidence="2" id="KW-0285">Flavoprotein</keyword>
<reference evidence="7 8" key="1">
    <citation type="journal article" date="2017" name="Int. J. Parasitol.">
        <title>The genome of the protozoan parasite Cystoisospora suis and a reverse vaccinology approach to identify vaccine candidates.</title>
        <authorList>
            <person name="Palmieri N."/>
            <person name="Shrestha A."/>
            <person name="Ruttkowski B."/>
            <person name="Beck T."/>
            <person name="Vogl C."/>
            <person name="Tomley F."/>
            <person name="Blake D.P."/>
            <person name="Joachim A."/>
        </authorList>
    </citation>
    <scope>NUCLEOTIDE SEQUENCE [LARGE SCALE GENOMIC DNA]</scope>
    <source>
        <strain evidence="7 8">Wien I</strain>
    </source>
</reference>
<feature type="region of interest" description="Disordered" evidence="5">
    <location>
        <begin position="627"/>
        <end position="647"/>
    </location>
</feature>
<dbReference type="PANTHER" id="PTHR43557">
    <property type="entry name" value="APOPTOSIS-INDUCING FACTOR 1"/>
    <property type="match status" value="1"/>
</dbReference>
<evidence type="ECO:0000256" key="1">
    <source>
        <dbReference type="ARBA" id="ARBA00001974"/>
    </source>
</evidence>
<evidence type="ECO:0000313" key="7">
    <source>
        <dbReference type="EMBL" id="PHJ24235.1"/>
    </source>
</evidence>
<dbReference type="GeneID" id="94425331"/>
<evidence type="ECO:0000256" key="2">
    <source>
        <dbReference type="ARBA" id="ARBA00022630"/>
    </source>
</evidence>
<feature type="non-terminal residue" evidence="7">
    <location>
        <position position="691"/>
    </location>
</feature>
<dbReference type="Proteomes" id="UP000221165">
    <property type="component" value="Unassembled WGS sequence"/>
</dbReference>
<name>A0A2C6LAQ9_9APIC</name>
<dbReference type="GO" id="GO:0016651">
    <property type="term" value="F:oxidoreductase activity, acting on NAD(P)H"/>
    <property type="evidence" value="ECO:0007669"/>
    <property type="project" value="TreeGrafter"/>
</dbReference>
<dbReference type="GO" id="GO:0005737">
    <property type="term" value="C:cytoplasm"/>
    <property type="evidence" value="ECO:0007669"/>
    <property type="project" value="TreeGrafter"/>
</dbReference>
<dbReference type="AlphaFoldDB" id="A0A2C6LAQ9"/>
<sequence length="691" mass="74683">MSVLLLGTVLFSVLSLGFSGVSFFLPSLASTMLASQSKAESATPAVVNRGRLAPPEIDPLYAKYLVVGGGPAAGYFLHYFMQQPTANAGGTRDRQEEDALGSRGAVGSERVREMSCPGTRGRRGGDEAEEGRGSTATVGAPGTTNCNSRPGNEDGRREAASLQEAVEKVTPREENGAPCAAALLQLKLAENKTTTQQGQERIRPGHPDQNSEVAEALRLPSLSTQTTRSMAAAGVAPYRYPAGRVEILMVSSEGDLPYERPALSKGFLLGKVDFPDFNVCAGIGGEPQDAKWYIDRGIHVLLNERVASVDVAARRARLQESSRTVEFEKLIVATGIRPIDFRDLGMWSLRGIPSNIVTFRSAAEATAVKALVAEVQQRRSSTLAAELPPLDSTLGTADASKGSVVVIGSGFTGVEVSAALCQLGLQVYMVTRSARLLSRLFSPELSDFYEREFERQGVRIIKNASVLNLVRAVDSDDRLTAVHITVGDGGSHVLPADFVVAAIGNRPVVDFLDWQVKIAEESVGGGILVDKHLQAFPTREVQVAAAAAQRAYPQVYAIGDVAAFPQSRLGERAVRYEHIWNARGMAAYLAKYLRKLEKKERREQALVGQAGSRRSIVVLAEEEEDEQETALEAAEGHDSFETTGRTDCGLNGGGGKVDCGTQRDCEDGYEFLPSYYSRYFDFSWKFFGFRK</sequence>